<dbReference type="EMBL" id="BJLP01000009">
    <property type="protein sequence ID" value="GEA80354.1"/>
    <property type="molecule type" value="Genomic_DNA"/>
</dbReference>
<keyword evidence="2" id="KW-0812">Transmembrane</keyword>
<feature type="transmembrane region" description="Helical" evidence="2">
    <location>
        <begin position="235"/>
        <end position="261"/>
    </location>
</feature>
<dbReference type="AlphaFoldDB" id="A0A4Y3KAC5"/>
<accession>A0A4Y3KAC5</accession>
<feature type="compositionally biased region" description="Low complexity" evidence="1">
    <location>
        <begin position="52"/>
        <end position="94"/>
    </location>
</feature>
<feature type="transmembrane region" description="Helical" evidence="2">
    <location>
        <begin position="195"/>
        <end position="215"/>
    </location>
</feature>
<dbReference type="RefSeq" id="WP_141318928.1">
    <property type="nucleotide sequence ID" value="NZ_BJLP01000009.1"/>
</dbReference>
<feature type="transmembrane region" description="Helical" evidence="2">
    <location>
        <begin position="169"/>
        <end position="188"/>
    </location>
</feature>
<keyword evidence="2" id="KW-1133">Transmembrane helix</keyword>
<protein>
    <submittedName>
        <fullName evidence="3">Uncharacterized protein</fullName>
    </submittedName>
</protein>
<feature type="transmembrane region" description="Helical" evidence="2">
    <location>
        <begin position="129"/>
        <end position="149"/>
    </location>
</feature>
<evidence type="ECO:0000256" key="1">
    <source>
        <dbReference type="SAM" id="MobiDB-lite"/>
    </source>
</evidence>
<feature type="region of interest" description="Disordered" evidence="1">
    <location>
        <begin position="1"/>
        <end position="114"/>
    </location>
</feature>
<evidence type="ECO:0000313" key="3">
    <source>
        <dbReference type="EMBL" id="GEA80354.1"/>
    </source>
</evidence>
<evidence type="ECO:0000313" key="4">
    <source>
        <dbReference type="Proteomes" id="UP000315842"/>
    </source>
</evidence>
<name>A0A4Y3KAC5_CELUD</name>
<comment type="caution">
    <text evidence="3">The sequence shown here is derived from an EMBL/GenBank/DDBJ whole genome shotgun (WGS) entry which is preliminary data.</text>
</comment>
<proteinExistence type="predicted"/>
<feature type="compositionally biased region" description="Basic and acidic residues" evidence="1">
    <location>
        <begin position="1"/>
        <end position="21"/>
    </location>
</feature>
<organism evidence="3 4">
    <name type="scientific">Cellulomonas uda</name>
    <dbReference type="NCBI Taxonomy" id="1714"/>
    <lineage>
        <taxon>Bacteria</taxon>
        <taxon>Bacillati</taxon>
        <taxon>Actinomycetota</taxon>
        <taxon>Actinomycetes</taxon>
        <taxon>Micrococcales</taxon>
        <taxon>Cellulomonadaceae</taxon>
        <taxon>Cellulomonas</taxon>
    </lineage>
</organism>
<keyword evidence="2" id="KW-0472">Membrane</keyword>
<sequence>MSTSDDERRPDRTGPDDRPARDATSSPAPEPGLDTGRHAAVRPAPVDPPPARTSARPTPAGPATTAPAAPAAPAGPADPTVATAPAGTPADGTRVLPATDAPTREPAAQKPDLFPDAHAPARASVGTHVLGALVGLVLAPLAAGVLLLGQSRILAAQVVGWDATLDWSGVVLVALGLLALGWVALLAAWTPAAPYTGGAILSVLGGVALVSPDVVRTQVLNVVEGSEWRSTAVEVTVAGTSGTLLVAGFLVLLAGVVATAVHRQGVRLGTFRERHR</sequence>
<reference evidence="3 4" key="1">
    <citation type="submission" date="2019-06" db="EMBL/GenBank/DDBJ databases">
        <title>Whole genome shotgun sequence of Cellulomonas uda NBRC 3747.</title>
        <authorList>
            <person name="Hosoyama A."/>
            <person name="Uohara A."/>
            <person name="Ohji S."/>
            <person name="Ichikawa N."/>
        </authorList>
    </citation>
    <scope>NUCLEOTIDE SEQUENCE [LARGE SCALE GENOMIC DNA]</scope>
    <source>
        <strain evidence="3 4">NBRC 3747</strain>
    </source>
</reference>
<evidence type="ECO:0000256" key="2">
    <source>
        <dbReference type="SAM" id="Phobius"/>
    </source>
</evidence>
<gene>
    <name evidence="3" type="ORF">CUD01_07980</name>
</gene>
<dbReference type="Proteomes" id="UP000315842">
    <property type="component" value="Unassembled WGS sequence"/>
</dbReference>
<keyword evidence="4" id="KW-1185">Reference proteome</keyword>